<evidence type="ECO:0000256" key="6">
    <source>
        <dbReference type="ARBA" id="ARBA00022556"/>
    </source>
</evidence>
<dbReference type="PANTHER" id="PTHR30561">
    <property type="entry name" value="SMR FAMILY PROTON-DEPENDENT DRUG EFFLUX TRANSPORTER SUGE"/>
    <property type="match status" value="1"/>
</dbReference>
<proteinExistence type="inferred from homology"/>
<dbReference type="GO" id="GO:0022857">
    <property type="term" value="F:transmembrane transporter activity"/>
    <property type="evidence" value="ECO:0007669"/>
    <property type="project" value="InterPro"/>
</dbReference>
<feature type="transmembrane region" description="Helical" evidence="13">
    <location>
        <begin position="61"/>
        <end position="82"/>
    </location>
</feature>
<keyword evidence="5" id="KW-0997">Cell inner membrane</keyword>
<comment type="caution">
    <text evidence="15">The sequence shown here is derived from an EMBL/GenBank/DDBJ whole genome shotgun (WGS) entry which is preliminary data.</text>
</comment>
<dbReference type="InterPro" id="IPR000390">
    <property type="entry name" value="Small_drug/metabolite_transptr"/>
</dbReference>
<comment type="subcellular location">
    <subcellularLocation>
        <location evidence="1">Cell membrane</location>
        <topology evidence="1">Multi-pass membrane protein</topology>
    </subcellularLocation>
</comment>
<evidence type="ECO:0000256" key="5">
    <source>
        <dbReference type="ARBA" id="ARBA00022519"/>
    </source>
</evidence>
<evidence type="ECO:0000256" key="13">
    <source>
        <dbReference type="SAM" id="Phobius"/>
    </source>
</evidence>
<dbReference type="Pfam" id="PF00892">
    <property type="entry name" value="EamA"/>
    <property type="match status" value="2"/>
</dbReference>
<keyword evidence="9 13" id="KW-1133">Transmembrane helix</keyword>
<feature type="transmembrane region" description="Helical" evidence="13">
    <location>
        <begin position="233"/>
        <end position="252"/>
    </location>
</feature>
<evidence type="ECO:0000256" key="7">
    <source>
        <dbReference type="ARBA" id="ARBA00022692"/>
    </source>
</evidence>
<evidence type="ECO:0000256" key="2">
    <source>
        <dbReference type="ARBA" id="ARBA00022448"/>
    </source>
</evidence>
<evidence type="ECO:0000259" key="14">
    <source>
        <dbReference type="Pfam" id="PF00892"/>
    </source>
</evidence>
<evidence type="ECO:0000256" key="9">
    <source>
        <dbReference type="ARBA" id="ARBA00022989"/>
    </source>
</evidence>
<dbReference type="InterPro" id="IPR000620">
    <property type="entry name" value="EamA_dom"/>
</dbReference>
<dbReference type="InterPro" id="IPR037185">
    <property type="entry name" value="EmrE-like"/>
</dbReference>
<dbReference type="GO" id="GO:0009245">
    <property type="term" value="P:lipid A biosynthetic process"/>
    <property type="evidence" value="ECO:0007669"/>
    <property type="project" value="UniProtKB-KW"/>
</dbReference>
<evidence type="ECO:0000256" key="1">
    <source>
        <dbReference type="ARBA" id="ARBA00004651"/>
    </source>
</evidence>
<keyword evidence="11 13" id="KW-0472">Membrane</keyword>
<feature type="domain" description="EamA" evidence="14">
    <location>
        <begin position="141"/>
        <end position="274"/>
    </location>
</feature>
<keyword evidence="10" id="KW-0443">Lipid metabolism</keyword>
<dbReference type="GO" id="GO:0005886">
    <property type="term" value="C:plasma membrane"/>
    <property type="evidence" value="ECO:0007669"/>
    <property type="project" value="UniProtKB-SubCell"/>
</dbReference>
<keyword evidence="7 13" id="KW-0812">Transmembrane</keyword>
<feature type="transmembrane region" description="Helical" evidence="13">
    <location>
        <begin position="207"/>
        <end position="227"/>
    </location>
</feature>
<evidence type="ECO:0000256" key="8">
    <source>
        <dbReference type="ARBA" id="ARBA00022985"/>
    </source>
</evidence>
<feature type="transmembrane region" description="Helical" evidence="13">
    <location>
        <begin position="172"/>
        <end position="195"/>
    </location>
</feature>
<dbReference type="EMBL" id="LZTJ01000012">
    <property type="protein sequence ID" value="OBP76932.1"/>
    <property type="molecule type" value="Genomic_DNA"/>
</dbReference>
<dbReference type="AlphaFoldDB" id="A0A1A5J0D9"/>
<feature type="transmembrane region" description="Helical" evidence="13">
    <location>
        <begin position="142"/>
        <end position="166"/>
    </location>
</feature>
<keyword evidence="4" id="KW-0444">Lipid biosynthesis</keyword>
<keyword evidence="6" id="KW-0441">Lipid A biosynthesis</keyword>
<organism evidence="15 16">
    <name type="scientific">Rhizobium loti</name>
    <name type="common">Mesorhizobium loti</name>
    <dbReference type="NCBI Taxonomy" id="381"/>
    <lineage>
        <taxon>Bacteria</taxon>
        <taxon>Pseudomonadati</taxon>
        <taxon>Pseudomonadota</taxon>
        <taxon>Alphaproteobacteria</taxon>
        <taxon>Hyphomicrobiales</taxon>
        <taxon>Phyllobacteriaceae</taxon>
        <taxon>Mesorhizobium</taxon>
    </lineage>
</organism>
<feature type="transmembrane region" description="Helical" evidence="13">
    <location>
        <begin position="102"/>
        <end position="130"/>
    </location>
</feature>
<evidence type="ECO:0000313" key="15">
    <source>
        <dbReference type="EMBL" id="OBP76932.1"/>
    </source>
</evidence>
<evidence type="ECO:0000256" key="3">
    <source>
        <dbReference type="ARBA" id="ARBA00022475"/>
    </source>
</evidence>
<dbReference type="GeneID" id="66684915"/>
<feature type="domain" description="EamA" evidence="14">
    <location>
        <begin position="6"/>
        <end position="131"/>
    </location>
</feature>
<dbReference type="SUPFAM" id="SSF103481">
    <property type="entry name" value="Multidrug resistance efflux transporter EmrE"/>
    <property type="match status" value="2"/>
</dbReference>
<keyword evidence="8" id="KW-0448">Lipopolysaccharide biosynthesis</keyword>
<dbReference type="Gene3D" id="1.10.3730.20">
    <property type="match status" value="2"/>
</dbReference>
<dbReference type="RefSeq" id="WP_032929590.1">
    <property type="nucleotide sequence ID" value="NZ_LZTH01000008.1"/>
</dbReference>
<evidence type="ECO:0000256" key="12">
    <source>
        <dbReference type="ARBA" id="ARBA00038032"/>
    </source>
</evidence>
<name>A0A1A5J0D9_RHILI</name>
<evidence type="ECO:0000256" key="11">
    <source>
        <dbReference type="ARBA" id="ARBA00023136"/>
    </source>
</evidence>
<sequence>MSPLVIGLALFAAILHASWNAFLRTGADRLWTVTVMSFSGTALAIPLAIFNGFPATSAWPYVGLSACLQVGYSVFLVAAYRYGELGQVYPIVRGSVPLLVTLGGFLLAGQQLTVPETVGVVLVGGGIMGLSLGRGRAATTSILYALATGAIIAAYATVDAIGVRAAGNVGAYTAWVLLAYGALLPATFVACRGRLPVDPRAPETWKALGGGLFALLAYGVVVAAFALGPAGPITAIRETSVVFAAFIGRLFLGETLTPRRVGACAVVALGAICLGYQS</sequence>
<dbReference type="GO" id="GO:0009103">
    <property type="term" value="P:lipopolysaccharide biosynthetic process"/>
    <property type="evidence" value="ECO:0007669"/>
    <property type="project" value="UniProtKB-KW"/>
</dbReference>
<evidence type="ECO:0000256" key="4">
    <source>
        <dbReference type="ARBA" id="ARBA00022516"/>
    </source>
</evidence>
<keyword evidence="3" id="KW-1003">Cell membrane</keyword>
<reference evidence="16" key="1">
    <citation type="submission" date="2016-06" db="EMBL/GenBank/DDBJ databases">
        <title>NZP2037 Pacbio-Illumina hybrid assembly.</title>
        <authorList>
            <person name="Ramsay J.P."/>
        </authorList>
    </citation>
    <scope>NUCLEOTIDE SEQUENCE [LARGE SCALE GENOMIC DNA]</scope>
    <source>
        <strain evidence="16">R7ANS::ICEMlSym2042</strain>
    </source>
</reference>
<accession>A0A1A5J0D9</accession>
<keyword evidence="2" id="KW-0813">Transport</keyword>
<dbReference type="PANTHER" id="PTHR30561:SF1">
    <property type="entry name" value="MULTIDRUG TRANSPORTER EMRE"/>
    <property type="match status" value="1"/>
</dbReference>
<dbReference type="OrthoDB" id="9783707at2"/>
<evidence type="ECO:0000256" key="10">
    <source>
        <dbReference type="ARBA" id="ARBA00023098"/>
    </source>
</evidence>
<dbReference type="Proteomes" id="UP000093748">
    <property type="component" value="Unassembled WGS sequence"/>
</dbReference>
<comment type="similarity">
    <text evidence="12">Belongs to the drug/metabolite transporter (DMT) superfamily. Small multidrug resistance (SMR) (TC 2.A.7.1) family.</text>
</comment>
<feature type="transmembrane region" description="Helical" evidence="13">
    <location>
        <begin position="30"/>
        <end position="49"/>
    </location>
</feature>
<gene>
    <name evidence="15" type="ORF">BAE39_12745</name>
</gene>
<protein>
    <submittedName>
        <fullName evidence="15">Multidrug DMT transporter permease</fullName>
    </submittedName>
</protein>
<evidence type="ECO:0000313" key="16">
    <source>
        <dbReference type="Proteomes" id="UP000093748"/>
    </source>
</evidence>